<evidence type="ECO:0000313" key="3">
    <source>
        <dbReference type="Proteomes" id="UP001281447"/>
    </source>
</evidence>
<organism evidence="2 3">
    <name type="scientific">Tigheibacillus halophilus</name>
    <dbReference type="NCBI Taxonomy" id="361280"/>
    <lineage>
        <taxon>Bacteria</taxon>
        <taxon>Bacillati</taxon>
        <taxon>Bacillota</taxon>
        <taxon>Bacilli</taxon>
        <taxon>Bacillales</taxon>
        <taxon>Bacillaceae</taxon>
        <taxon>Tigheibacillus</taxon>
    </lineage>
</organism>
<evidence type="ECO:0000313" key="2">
    <source>
        <dbReference type="EMBL" id="MDY0394165.1"/>
    </source>
</evidence>
<dbReference type="Proteomes" id="UP001281447">
    <property type="component" value="Unassembled WGS sequence"/>
</dbReference>
<dbReference type="EMBL" id="JAWDIP010000003">
    <property type="protein sequence ID" value="MDY0394165.1"/>
    <property type="molecule type" value="Genomic_DNA"/>
</dbReference>
<feature type="region of interest" description="Disordered" evidence="1">
    <location>
        <begin position="29"/>
        <end position="58"/>
    </location>
</feature>
<sequence length="105" mass="11864">MKCINCGFEQQEGKFCGKCGSPMTVEKAQPEEQKIDQHQHVPTEDVQQQTVNQPERPQQFTYEEAVTTATATDSHNDAMDKMKYTSKAFLGLFRAASETAIRYIS</sequence>
<feature type="compositionally biased region" description="Basic and acidic residues" evidence="1">
    <location>
        <begin position="29"/>
        <end position="43"/>
    </location>
</feature>
<keyword evidence="3" id="KW-1185">Reference proteome</keyword>
<name>A0ABU5C511_9BACI</name>
<gene>
    <name evidence="2" type="ORF">RWE15_06295</name>
</gene>
<proteinExistence type="predicted"/>
<accession>A0ABU5C511</accession>
<evidence type="ECO:0008006" key="4">
    <source>
        <dbReference type="Google" id="ProtNLM"/>
    </source>
</evidence>
<protein>
    <recommendedName>
        <fullName evidence="4">Zinc ribbon domain-containing protein</fullName>
    </recommendedName>
</protein>
<feature type="compositionally biased region" description="Polar residues" evidence="1">
    <location>
        <begin position="45"/>
        <end position="58"/>
    </location>
</feature>
<reference evidence="2 3" key="1">
    <citation type="submission" date="2023-10" db="EMBL/GenBank/DDBJ databases">
        <title>Virgibacillus halophilus 5B73C genome.</title>
        <authorList>
            <person name="Miliotis G."/>
            <person name="Sengupta P."/>
            <person name="Hameed A."/>
            <person name="Chuvochina M."/>
            <person name="Mcdonagh F."/>
            <person name="Simpson A.C."/>
            <person name="Singh N.K."/>
            <person name="Rekha P.D."/>
            <person name="Raman K."/>
            <person name="Hugenholtz P."/>
            <person name="Venkateswaran K."/>
        </authorList>
    </citation>
    <scope>NUCLEOTIDE SEQUENCE [LARGE SCALE GENOMIC DNA]</scope>
    <source>
        <strain evidence="2 3">5B73C</strain>
    </source>
</reference>
<evidence type="ECO:0000256" key="1">
    <source>
        <dbReference type="SAM" id="MobiDB-lite"/>
    </source>
</evidence>
<comment type="caution">
    <text evidence="2">The sequence shown here is derived from an EMBL/GenBank/DDBJ whole genome shotgun (WGS) entry which is preliminary data.</text>
</comment>